<evidence type="ECO:0000256" key="2">
    <source>
        <dbReference type="ARBA" id="ARBA00023125"/>
    </source>
</evidence>
<dbReference type="PANTHER" id="PTHR30146:SF109">
    <property type="entry name" value="HTH-TYPE TRANSCRIPTIONAL REGULATOR GALS"/>
    <property type="match status" value="1"/>
</dbReference>
<evidence type="ECO:0000313" key="5">
    <source>
        <dbReference type="EMBL" id="RNG34325.1"/>
    </source>
</evidence>
<name>A0A3M8X0K5_9ACTN</name>
<dbReference type="Pfam" id="PF00356">
    <property type="entry name" value="LacI"/>
    <property type="match status" value="1"/>
</dbReference>
<dbReference type="PROSITE" id="PS00356">
    <property type="entry name" value="HTH_LACI_1"/>
    <property type="match status" value="1"/>
</dbReference>
<evidence type="ECO:0000256" key="1">
    <source>
        <dbReference type="ARBA" id="ARBA00023015"/>
    </source>
</evidence>
<feature type="domain" description="HTH lacI-type" evidence="4">
    <location>
        <begin position="9"/>
        <end position="63"/>
    </location>
</feature>
<sequence>MTRARGKAPTILDIAAEAGVSKSAVSRALSGQGEVSAETREKVERAARKLGYVANAMARGLVSSQTKTVGVLLRDMTRPFYALLQTAMQRAAEDRGYQVVTATSAADLGVADALRALRNLVSLQVDGLVVSSARLPSEEIVPFIDRVPIVVAGRRETSRGITSVFCDDADGGTVLAEHLLQLGHERIAVVLADEAYSLSQYARGFAMVERIRAVGKTPVVWHVATDREATQAITDQLDGAGVTAIMCPTDGSAVDALEVLRQRGQSAPEDCTVTGYDGFGPLNTPYLGLTTFRQPVEEIGRTSINLLLDKIEGKTDQDRLVELRGSLIEGRTAGRLPRLP</sequence>
<keyword evidence="1" id="KW-0805">Transcription regulation</keyword>
<evidence type="ECO:0000313" key="6">
    <source>
        <dbReference type="Proteomes" id="UP000275401"/>
    </source>
</evidence>
<dbReference type="Pfam" id="PF00532">
    <property type="entry name" value="Peripla_BP_1"/>
    <property type="match status" value="1"/>
</dbReference>
<accession>A0A3M8X0K5</accession>
<evidence type="ECO:0000259" key="4">
    <source>
        <dbReference type="PROSITE" id="PS50932"/>
    </source>
</evidence>
<proteinExistence type="predicted"/>
<dbReference type="EMBL" id="RIBZ01000078">
    <property type="protein sequence ID" value="RNG34325.1"/>
    <property type="molecule type" value="Genomic_DNA"/>
</dbReference>
<keyword evidence="2" id="KW-0238">DNA-binding</keyword>
<keyword evidence="6" id="KW-1185">Reference proteome</keyword>
<dbReference type="CDD" id="cd01392">
    <property type="entry name" value="HTH_LacI"/>
    <property type="match status" value="1"/>
</dbReference>
<organism evidence="5 6">
    <name type="scientific">Streptomyces botrytidirepellens</name>
    <dbReference type="NCBI Taxonomy" id="2486417"/>
    <lineage>
        <taxon>Bacteria</taxon>
        <taxon>Bacillati</taxon>
        <taxon>Actinomycetota</taxon>
        <taxon>Actinomycetes</taxon>
        <taxon>Kitasatosporales</taxon>
        <taxon>Streptomycetaceae</taxon>
        <taxon>Streptomyces</taxon>
    </lineage>
</organism>
<dbReference type="InterPro" id="IPR028082">
    <property type="entry name" value="Peripla_BP_I"/>
</dbReference>
<dbReference type="CDD" id="cd06267">
    <property type="entry name" value="PBP1_LacI_sugar_binding-like"/>
    <property type="match status" value="1"/>
</dbReference>
<dbReference type="GO" id="GO:0000976">
    <property type="term" value="F:transcription cis-regulatory region binding"/>
    <property type="evidence" value="ECO:0007669"/>
    <property type="project" value="TreeGrafter"/>
</dbReference>
<dbReference type="AlphaFoldDB" id="A0A3M8X0K5"/>
<dbReference type="InterPro" id="IPR001761">
    <property type="entry name" value="Peripla_BP/Lac1_sug-bd_dom"/>
</dbReference>
<dbReference type="GO" id="GO:0003700">
    <property type="term" value="F:DNA-binding transcription factor activity"/>
    <property type="evidence" value="ECO:0007669"/>
    <property type="project" value="TreeGrafter"/>
</dbReference>
<comment type="caution">
    <text evidence="5">The sequence shown here is derived from an EMBL/GenBank/DDBJ whole genome shotgun (WGS) entry which is preliminary data.</text>
</comment>
<dbReference type="PROSITE" id="PS50932">
    <property type="entry name" value="HTH_LACI_2"/>
    <property type="match status" value="1"/>
</dbReference>
<dbReference type="Proteomes" id="UP000275401">
    <property type="component" value="Unassembled WGS sequence"/>
</dbReference>
<dbReference type="SMART" id="SM00354">
    <property type="entry name" value="HTH_LACI"/>
    <property type="match status" value="1"/>
</dbReference>
<dbReference type="SUPFAM" id="SSF53822">
    <property type="entry name" value="Periplasmic binding protein-like I"/>
    <property type="match status" value="1"/>
</dbReference>
<dbReference type="PANTHER" id="PTHR30146">
    <property type="entry name" value="LACI-RELATED TRANSCRIPTIONAL REPRESSOR"/>
    <property type="match status" value="1"/>
</dbReference>
<reference evidence="5 6" key="1">
    <citation type="submission" date="2018-11" db="EMBL/GenBank/DDBJ databases">
        <title>The Potential of Streptomyces as Biocontrol Agents against the Tomato grey mould, Botrytis cinerea (Gray mold) Frontiers in Microbiology.</title>
        <authorList>
            <person name="Li D."/>
        </authorList>
    </citation>
    <scope>NUCLEOTIDE SEQUENCE [LARGE SCALE GENOMIC DNA]</scope>
    <source>
        <strain evidence="5 6">NEAU-LD23</strain>
    </source>
</reference>
<keyword evidence="3" id="KW-0804">Transcription</keyword>
<gene>
    <name evidence="5" type="ORF">EEJ42_05815</name>
</gene>
<dbReference type="InterPro" id="IPR010982">
    <property type="entry name" value="Lambda_DNA-bd_dom_sf"/>
</dbReference>
<dbReference type="Gene3D" id="1.10.260.40">
    <property type="entry name" value="lambda repressor-like DNA-binding domains"/>
    <property type="match status" value="1"/>
</dbReference>
<protein>
    <submittedName>
        <fullName evidence="5">LacI family transcriptional regulator</fullName>
    </submittedName>
</protein>
<dbReference type="InterPro" id="IPR000843">
    <property type="entry name" value="HTH_LacI"/>
</dbReference>
<dbReference type="Gene3D" id="3.40.50.2300">
    <property type="match status" value="2"/>
</dbReference>
<evidence type="ECO:0000256" key="3">
    <source>
        <dbReference type="ARBA" id="ARBA00023163"/>
    </source>
</evidence>
<dbReference type="SUPFAM" id="SSF47413">
    <property type="entry name" value="lambda repressor-like DNA-binding domains"/>
    <property type="match status" value="1"/>
</dbReference>